<name>A0A378YVF8_9NOCA</name>
<dbReference type="RefSeq" id="WP_147287161.1">
    <property type="nucleotide sequence ID" value="NZ_UGRY01000002.1"/>
</dbReference>
<keyword evidence="4" id="KW-1185">Reference proteome</keyword>
<proteinExistence type="predicted"/>
<evidence type="ECO:0000256" key="2">
    <source>
        <dbReference type="SAM" id="SignalP"/>
    </source>
</evidence>
<dbReference type="InterPro" id="IPR006311">
    <property type="entry name" value="TAT_signal"/>
</dbReference>
<dbReference type="Proteomes" id="UP000255467">
    <property type="component" value="Unassembled WGS sequence"/>
</dbReference>
<feature type="chain" id="PRO_5016714205" evidence="2">
    <location>
        <begin position="29"/>
        <end position="101"/>
    </location>
</feature>
<feature type="region of interest" description="Disordered" evidence="1">
    <location>
        <begin position="65"/>
        <end position="90"/>
    </location>
</feature>
<feature type="signal peptide" evidence="2">
    <location>
        <begin position="1"/>
        <end position="28"/>
    </location>
</feature>
<evidence type="ECO:0000313" key="4">
    <source>
        <dbReference type="Proteomes" id="UP000255467"/>
    </source>
</evidence>
<reference evidence="3 4" key="1">
    <citation type="submission" date="2018-06" db="EMBL/GenBank/DDBJ databases">
        <authorList>
            <consortium name="Pathogen Informatics"/>
            <person name="Doyle S."/>
        </authorList>
    </citation>
    <scope>NUCLEOTIDE SEQUENCE [LARGE SCALE GENOMIC DNA]</scope>
    <source>
        <strain evidence="3 4">NCTC1934</strain>
    </source>
</reference>
<gene>
    <name evidence="3" type="ORF">NCTC1934_04635</name>
</gene>
<dbReference type="PROSITE" id="PS51318">
    <property type="entry name" value="TAT"/>
    <property type="match status" value="1"/>
</dbReference>
<dbReference type="AlphaFoldDB" id="A0A378YVF8"/>
<sequence>MYRYLRRAVLAAAAMGLVAGVVAPEAAAAPNLIYHKVMGPNLALWGFSDQASCWQHLSETPGPHLSSVTDCEWRPNSGQGPDARGKDPAGFYIYTANPSPV</sequence>
<dbReference type="EMBL" id="UGRY01000002">
    <property type="protein sequence ID" value="SUA81156.1"/>
    <property type="molecule type" value="Genomic_DNA"/>
</dbReference>
<keyword evidence="2" id="KW-0732">Signal</keyword>
<protein>
    <submittedName>
        <fullName evidence="3">Uncharacterized protein</fullName>
    </submittedName>
</protein>
<organism evidence="3 4">
    <name type="scientific">Nocardia otitidiscaviarum</name>
    <dbReference type="NCBI Taxonomy" id="1823"/>
    <lineage>
        <taxon>Bacteria</taxon>
        <taxon>Bacillati</taxon>
        <taxon>Actinomycetota</taxon>
        <taxon>Actinomycetes</taxon>
        <taxon>Mycobacteriales</taxon>
        <taxon>Nocardiaceae</taxon>
        <taxon>Nocardia</taxon>
    </lineage>
</organism>
<evidence type="ECO:0000256" key="1">
    <source>
        <dbReference type="SAM" id="MobiDB-lite"/>
    </source>
</evidence>
<evidence type="ECO:0000313" key="3">
    <source>
        <dbReference type="EMBL" id="SUA81156.1"/>
    </source>
</evidence>
<accession>A0A378YVF8</accession>